<accession>A0A0C3CHM3</accession>
<evidence type="ECO:0000313" key="3">
    <source>
        <dbReference type="EMBL" id="KIM48230.1"/>
    </source>
</evidence>
<dbReference type="HOGENOM" id="CLU_2984487_0_0_1"/>
<dbReference type="Gene3D" id="3.40.50.850">
    <property type="entry name" value="Isochorismatase-like"/>
    <property type="match status" value="1"/>
</dbReference>
<proteinExistence type="inferred from homology"/>
<comment type="similarity">
    <text evidence="1">Belongs to the isochorismatase family.</text>
</comment>
<dbReference type="InterPro" id="IPR000868">
    <property type="entry name" value="Isochorismatase-like_dom"/>
</dbReference>
<reference evidence="4" key="2">
    <citation type="submission" date="2015-01" db="EMBL/GenBank/DDBJ databases">
        <title>Evolutionary Origins and Diversification of the Mycorrhizal Mutualists.</title>
        <authorList>
            <consortium name="DOE Joint Genome Institute"/>
            <consortium name="Mycorrhizal Genomics Consortium"/>
            <person name="Kohler A."/>
            <person name="Kuo A."/>
            <person name="Nagy L.G."/>
            <person name="Floudas D."/>
            <person name="Copeland A."/>
            <person name="Barry K.W."/>
            <person name="Cichocki N."/>
            <person name="Veneault-Fourrey C."/>
            <person name="LaButti K."/>
            <person name="Lindquist E.A."/>
            <person name="Lipzen A."/>
            <person name="Lundell T."/>
            <person name="Morin E."/>
            <person name="Murat C."/>
            <person name="Riley R."/>
            <person name="Ohm R."/>
            <person name="Sun H."/>
            <person name="Tunlid A."/>
            <person name="Henrissat B."/>
            <person name="Grigoriev I.V."/>
            <person name="Hibbett D.S."/>
            <person name="Martin F."/>
        </authorList>
    </citation>
    <scope>NUCLEOTIDE SEQUENCE [LARGE SCALE GENOMIC DNA]</scope>
    <source>
        <strain evidence="4">h7</strain>
    </source>
</reference>
<dbReference type="Pfam" id="PF00857">
    <property type="entry name" value="Isochorismatase"/>
    <property type="match status" value="1"/>
</dbReference>
<feature type="domain" description="Isochorismatase-like" evidence="2">
    <location>
        <begin position="1"/>
        <end position="49"/>
    </location>
</feature>
<reference evidence="3 4" key="1">
    <citation type="submission" date="2014-04" db="EMBL/GenBank/DDBJ databases">
        <authorList>
            <consortium name="DOE Joint Genome Institute"/>
            <person name="Kuo A."/>
            <person name="Gay G."/>
            <person name="Dore J."/>
            <person name="Kohler A."/>
            <person name="Nagy L.G."/>
            <person name="Floudas D."/>
            <person name="Copeland A."/>
            <person name="Barry K.W."/>
            <person name="Cichocki N."/>
            <person name="Veneault-Fourrey C."/>
            <person name="LaButti K."/>
            <person name="Lindquist E.A."/>
            <person name="Lipzen A."/>
            <person name="Lundell T."/>
            <person name="Morin E."/>
            <person name="Murat C."/>
            <person name="Sun H."/>
            <person name="Tunlid A."/>
            <person name="Henrissat B."/>
            <person name="Grigoriev I.V."/>
            <person name="Hibbett D.S."/>
            <person name="Martin F."/>
            <person name="Nordberg H.P."/>
            <person name="Cantor M.N."/>
            <person name="Hua S.X."/>
        </authorList>
    </citation>
    <scope>NUCLEOTIDE SEQUENCE [LARGE SCALE GENOMIC DNA]</scope>
    <source>
        <strain evidence="4">h7</strain>
    </source>
</reference>
<protein>
    <recommendedName>
        <fullName evidence="2">Isochorismatase-like domain-containing protein</fullName>
    </recommendedName>
</protein>
<evidence type="ECO:0000259" key="2">
    <source>
        <dbReference type="Pfam" id="PF00857"/>
    </source>
</evidence>
<evidence type="ECO:0000256" key="1">
    <source>
        <dbReference type="ARBA" id="ARBA00006336"/>
    </source>
</evidence>
<feature type="non-terminal residue" evidence="3">
    <location>
        <position position="1"/>
    </location>
</feature>
<dbReference type="EMBL" id="KN831769">
    <property type="protein sequence ID" value="KIM48230.1"/>
    <property type="molecule type" value="Genomic_DNA"/>
</dbReference>
<sequence length="60" mass="6197">CVLGTLVDAYFRGYDCIVLEDGTGTTSPEGGFENVIYNAGGSYGFVTDTKRVIAAAAAAQ</sequence>
<dbReference type="AlphaFoldDB" id="A0A0C3CHM3"/>
<evidence type="ECO:0000313" key="4">
    <source>
        <dbReference type="Proteomes" id="UP000053424"/>
    </source>
</evidence>
<dbReference type="SUPFAM" id="SSF52499">
    <property type="entry name" value="Isochorismatase-like hydrolases"/>
    <property type="match status" value="1"/>
</dbReference>
<organism evidence="3 4">
    <name type="scientific">Hebeloma cylindrosporum</name>
    <dbReference type="NCBI Taxonomy" id="76867"/>
    <lineage>
        <taxon>Eukaryota</taxon>
        <taxon>Fungi</taxon>
        <taxon>Dikarya</taxon>
        <taxon>Basidiomycota</taxon>
        <taxon>Agaricomycotina</taxon>
        <taxon>Agaricomycetes</taxon>
        <taxon>Agaricomycetidae</taxon>
        <taxon>Agaricales</taxon>
        <taxon>Agaricineae</taxon>
        <taxon>Hymenogastraceae</taxon>
        <taxon>Hebeloma</taxon>
    </lineage>
</organism>
<dbReference type="InterPro" id="IPR036380">
    <property type="entry name" value="Isochorismatase-like_sf"/>
</dbReference>
<dbReference type="OrthoDB" id="167809at2759"/>
<name>A0A0C3CHM3_HEBCY</name>
<keyword evidence="4" id="KW-1185">Reference proteome</keyword>
<gene>
    <name evidence="3" type="ORF">M413DRAFT_61968</name>
</gene>
<dbReference type="STRING" id="686832.A0A0C3CHM3"/>
<dbReference type="Proteomes" id="UP000053424">
    <property type="component" value="Unassembled WGS sequence"/>
</dbReference>